<reference evidence="2 3" key="1">
    <citation type="journal article" date="2023" name="Elife">
        <title>Identification of key yeast species and microbe-microbe interactions impacting larval growth of Drosophila in the wild.</title>
        <authorList>
            <person name="Mure A."/>
            <person name="Sugiura Y."/>
            <person name="Maeda R."/>
            <person name="Honda K."/>
            <person name="Sakurai N."/>
            <person name="Takahashi Y."/>
            <person name="Watada M."/>
            <person name="Katoh T."/>
            <person name="Gotoh A."/>
            <person name="Gotoh Y."/>
            <person name="Taniguchi I."/>
            <person name="Nakamura K."/>
            <person name="Hayashi T."/>
            <person name="Katayama T."/>
            <person name="Uemura T."/>
            <person name="Hattori Y."/>
        </authorList>
    </citation>
    <scope>NUCLEOTIDE SEQUENCE [LARGE SCALE GENOMIC DNA]</scope>
    <source>
        <strain evidence="2 3">SC-9</strain>
    </source>
</reference>
<feature type="region of interest" description="Disordered" evidence="1">
    <location>
        <begin position="46"/>
        <end position="67"/>
    </location>
</feature>
<dbReference type="Proteomes" id="UP001360560">
    <property type="component" value="Unassembled WGS sequence"/>
</dbReference>
<proteinExistence type="predicted"/>
<dbReference type="AlphaFoldDB" id="A0AAV5QJH3"/>
<accession>A0AAV5QJH3</accession>
<comment type="caution">
    <text evidence="2">The sequence shown here is derived from an EMBL/GenBank/DDBJ whole genome shotgun (WGS) entry which is preliminary data.</text>
</comment>
<evidence type="ECO:0000313" key="2">
    <source>
        <dbReference type="EMBL" id="GMM34574.1"/>
    </source>
</evidence>
<dbReference type="EMBL" id="BTFZ01000003">
    <property type="protein sequence ID" value="GMM34574.1"/>
    <property type="molecule type" value="Genomic_DNA"/>
</dbReference>
<sequence>MNFGTQLSSEIHNGAAEDIEVFSVDGVLLSTEDVQAAWQQLHEIKNDLETSDLSDGDDRPSYNDTNE</sequence>
<dbReference type="RefSeq" id="XP_064851574.1">
    <property type="nucleotide sequence ID" value="XM_064995502.1"/>
</dbReference>
<evidence type="ECO:0000313" key="3">
    <source>
        <dbReference type="Proteomes" id="UP001360560"/>
    </source>
</evidence>
<keyword evidence="3" id="KW-1185">Reference proteome</keyword>
<dbReference type="GeneID" id="90072553"/>
<organism evidence="2 3">
    <name type="scientific">Saccharomycopsis crataegensis</name>
    <dbReference type="NCBI Taxonomy" id="43959"/>
    <lineage>
        <taxon>Eukaryota</taxon>
        <taxon>Fungi</taxon>
        <taxon>Dikarya</taxon>
        <taxon>Ascomycota</taxon>
        <taxon>Saccharomycotina</taxon>
        <taxon>Saccharomycetes</taxon>
        <taxon>Saccharomycopsidaceae</taxon>
        <taxon>Saccharomycopsis</taxon>
    </lineage>
</organism>
<evidence type="ECO:0000256" key="1">
    <source>
        <dbReference type="SAM" id="MobiDB-lite"/>
    </source>
</evidence>
<protein>
    <submittedName>
        <fullName evidence="2">Uncharacterized protein</fullName>
    </submittedName>
</protein>
<gene>
    <name evidence="2" type="ORF">DASC09_018990</name>
</gene>
<name>A0AAV5QJH3_9ASCO</name>